<proteinExistence type="predicted"/>
<reference evidence="1" key="2">
    <citation type="journal article" date="2015" name="Data Brief">
        <title>Shoot transcriptome of the giant reed, Arundo donax.</title>
        <authorList>
            <person name="Barrero R.A."/>
            <person name="Guerrero F.D."/>
            <person name="Moolhuijzen P."/>
            <person name="Goolsby J.A."/>
            <person name="Tidwell J."/>
            <person name="Bellgard S.E."/>
            <person name="Bellgard M.I."/>
        </authorList>
    </citation>
    <scope>NUCLEOTIDE SEQUENCE</scope>
    <source>
        <tissue evidence="1">Shoot tissue taken approximately 20 cm above the soil surface</tissue>
    </source>
</reference>
<reference evidence="1" key="1">
    <citation type="submission" date="2014-09" db="EMBL/GenBank/DDBJ databases">
        <authorList>
            <person name="Magalhaes I.L.F."/>
            <person name="Oliveira U."/>
            <person name="Santos F.R."/>
            <person name="Vidigal T.H.D.A."/>
            <person name="Brescovit A.D."/>
            <person name="Santos A.J."/>
        </authorList>
    </citation>
    <scope>NUCLEOTIDE SEQUENCE</scope>
    <source>
        <tissue evidence="1">Shoot tissue taken approximately 20 cm above the soil surface</tissue>
    </source>
</reference>
<sequence>MLLPYALRSYLYSGSRTFSYPELHLNFFSTCTSLL</sequence>
<dbReference type="EMBL" id="GBRH01266632">
    <property type="protein sequence ID" value="JAD31263.1"/>
    <property type="molecule type" value="Transcribed_RNA"/>
</dbReference>
<dbReference type="AlphaFoldDB" id="A0A0A8Z0R0"/>
<accession>A0A0A8Z0R0</accession>
<name>A0A0A8Z0R0_ARUDO</name>
<organism evidence="1">
    <name type="scientific">Arundo donax</name>
    <name type="common">Giant reed</name>
    <name type="synonym">Donax arundinaceus</name>
    <dbReference type="NCBI Taxonomy" id="35708"/>
    <lineage>
        <taxon>Eukaryota</taxon>
        <taxon>Viridiplantae</taxon>
        <taxon>Streptophyta</taxon>
        <taxon>Embryophyta</taxon>
        <taxon>Tracheophyta</taxon>
        <taxon>Spermatophyta</taxon>
        <taxon>Magnoliopsida</taxon>
        <taxon>Liliopsida</taxon>
        <taxon>Poales</taxon>
        <taxon>Poaceae</taxon>
        <taxon>PACMAD clade</taxon>
        <taxon>Arundinoideae</taxon>
        <taxon>Arundineae</taxon>
        <taxon>Arundo</taxon>
    </lineage>
</organism>
<evidence type="ECO:0000313" key="1">
    <source>
        <dbReference type="EMBL" id="JAD31263.1"/>
    </source>
</evidence>
<protein>
    <submittedName>
        <fullName evidence="1">Uncharacterized protein</fullName>
    </submittedName>
</protein>